<evidence type="ECO:0000313" key="2">
    <source>
        <dbReference type="EMBL" id="NER14588.1"/>
    </source>
</evidence>
<dbReference type="AlphaFoldDB" id="A0A6P0URJ2"/>
<dbReference type="PROSITE" id="PS51257">
    <property type="entry name" value="PROKAR_LIPOPROTEIN"/>
    <property type="match status" value="1"/>
</dbReference>
<organism evidence="2 3">
    <name type="scientific">Leptobacterium flavescens</name>
    <dbReference type="NCBI Taxonomy" id="472055"/>
    <lineage>
        <taxon>Bacteria</taxon>
        <taxon>Pseudomonadati</taxon>
        <taxon>Bacteroidota</taxon>
        <taxon>Flavobacteriia</taxon>
        <taxon>Flavobacteriales</taxon>
        <taxon>Flavobacteriaceae</taxon>
        <taxon>Leptobacterium</taxon>
    </lineage>
</organism>
<feature type="signal peptide" evidence="1">
    <location>
        <begin position="1"/>
        <end position="18"/>
    </location>
</feature>
<sequence length="149" mass="16030">MKKFYPLAIIAISFFMLSCSDDSESPDTIAEQTLMGTVMGDPFLATGGKAFVNPNGSISLSVTNTVADCSTDILDFVYYVSADVPNRIGFHRNVIVIFGKENEAPLNVLNSIVEITEITATELTGKIKSISSTDDNRVEGSFTISLCTS</sequence>
<comment type="caution">
    <text evidence="2">The sequence shown here is derived from an EMBL/GenBank/DDBJ whole genome shotgun (WGS) entry which is preliminary data.</text>
</comment>
<dbReference type="EMBL" id="JAABOO010000003">
    <property type="protein sequence ID" value="NER14588.1"/>
    <property type="molecule type" value="Genomic_DNA"/>
</dbReference>
<evidence type="ECO:0000313" key="3">
    <source>
        <dbReference type="Proteomes" id="UP000468581"/>
    </source>
</evidence>
<protein>
    <recommendedName>
        <fullName evidence="4">Lipoprotein</fullName>
    </recommendedName>
</protein>
<gene>
    <name evidence="2" type="ORF">GWK08_14125</name>
</gene>
<keyword evidence="3" id="KW-1185">Reference proteome</keyword>
<dbReference type="RefSeq" id="WP_163607873.1">
    <property type="nucleotide sequence ID" value="NZ_JAABOO010000003.1"/>
</dbReference>
<proteinExistence type="predicted"/>
<accession>A0A6P0URJ2</accession>
<reference evidence="2 3" key="1">
    <citation type="submission" date="2020-01" db="EMBL/GenBank/DDBJ databases">
        <title>Leptobacterium flavescens.</title>
        <authorList>
            <person name="Wang G."/>
        </authorList>
    </citation>
    <scope>NUCLEOTIDE SEQUENCE [LARGE SCALE GENOMIC DNA]</scope>
    <source>
        <strain evidence="2 3">KCTC 22160</strain>
    </source>
</reference>
<evidence type="ECO:0008006" key="4">
    <source>
        <dbReference type="Google" id="ProtNLM"/>
    </source>
</evidence>
<dbReference type="Proteomes" id="UP000468581">
    <property type="component" value="Unassembled WGS sequence"/>
</dbReference>
<name>A0A6P0URJ2_9FLAO</name>
<evidence type="ECO:0000256" key="1">
    <source>
        <dbReference type="SAM" id="SignalP"/>
    </source>
</evidence>
<feature type="chain" id="PRO_5026951316" description="Lipoprotein" evidence="1">
    <location>
        <begin position="19"/>
        <end position="149"/>
    </location>
</feature>
<keyword evidence="1" id="KW-0732">Signal</keyword>